<keyword evidence="2" id="KW-1185">Reference proteome</keyword>
<evidence type="ECO:0000313" key="2">
    <source>
        <dbReference type="Proteomes" id="UP000076603"/>
    </source>
</evidence>
<sequence>MNEALINKKAKYRTMAIRFTNKINNFVRVLDKCEVKARDSLETIIFKKYLELGDVVKVADYINNQGHRIMTNSYKGERKYISNDIADIINNPNSSVDNELVNAIKEMKDINRMLIKMNAKRLLKA</sequence>
<reference evidence="1 2" key="1">
    <citation type="submission" date="2016-04" db="EMBL/GenBank/DDBJ databases">
        <title>Genome sequence of Clostridium magnum DSM 2767.</title>
        <authorList>
            <person name="Poehlein A."/>
            <person name="Uhlig R."/>
            <person name="Fischer R."/>
            <person name="Bahl H."/>
            <person name="Daniel R."/>
        </authorList>
    </citation>
    <scope>NUCLEOTIDE SEQUENCE [LARGE SCALE GENOMIC DNA]</scope>
    <source>
        <strain evidence="1 2">DSM 2767</strain>
    </source>
</reference>
<dbReference type="STRING" id="1121326.CLMAG_59900"/>
<dbReference type="AlphaFoldDB" id="A0A162QM47"/>
<dbReference type="EMBL" id="LWAE01000015">
    <property type="protein sequence ID" value="KZL88701.1"/>
    <property type="molecule type" value="Genomic_DNA"/>
</dbReference>
<organism evidence="1 2">
    <name type="scientific">Clostridium magnum DSM 2767</name>
    <dbReference type="NCBI Taxonomy" id="1121326"/>
    <lineage>
        <taxon>Bacteria</taxon>
        <taxon>Bacillati</taxon>
        <taxon>Bacillota</taxon>
        <taxon>Clostridia</taxon>
        <taxon>Eubacteriales</taxon>
        <taxon>Clostridiaceae</taxon>
        <taxon>Clostridium</taxon>
    </lineage>
</organism>
<comment type="caution">
    <text evidence="1">The sequence shown here is derived from an EMBL/GenBank/DDBJ whole genome shotgun (WGS) entry which is preliminary data.</text>
</comment>
<name>A0A162QM47_9CLOT</name>
<dbReference type="Proteomes" id="UP000076603">
    <property type="component" value="Unassembled WGS sequence"/>
</dbReference>
<protein>
    <submittedName>
        <fullName evidence="1">Uncharacterized protein</fullName>
    </submittedName>
</protein>
<gene>
    <name evidence="1" type="ORF">CLMAG_59900</name>
</gene>
<dbReference type="RefSeq" id="WP_066630720.1">
    <property type="nucleotide sequence ID" value="NZ_FQXL01000064.1"/>
</dbReference>
<evidence type="ECO:0000313" key="1">
    <source>
        <dbReference type="EMBL" id="KZL88701.1"/>
    </source>
</evidence>
<proteinExistence type="predicted"/>
<accession>A0A162QM47</accession>
<dbReference type="OrthoDB" id="9924136at2"/>
<dbReference type="PATRIC" id="fig|1121326.3.peg.6056"/>